<evidence type="ECO:0000259" key="10">
    <source>
        <dbReference type="PROSITE" id="PS50928"/>
    </source>
</evidence>
<evidence type="ECO:0000256" key="6">
    <source>
        <dbReference type="ARBA" id="ARBA00022692"/>
    </source>
</evidence>
<evidence type="ECO:0000256" key="7">
    <source>
        <dbReference type="ARBA" id="ARBA00022989"/>
    </source>
</evidence>
<dbReference type="GO" id="GO:0005315">
    <property type="term" value="F:phosphate transmembrane transporter activity"/>
    <property type="evidence" value="ECO:0007669"/>
    <property type="project" value="InterPro"/>
</dbReference>
<evidence type="ECO:0000256" key="1">
    <source>
        <dbReference type="ARBA" id="ARBA00004651"/>
    </source>
</evidence>
<comment type="caution">
    <text evidence="11">The sequence shown here is derived from an EMBL/GenBank/DDBJ whole genome shotgun (WGS) entry which is preliminary data.</text>
</comment>
<feature type="transmembrane region" description="Helical" evidence="9">
    <location>
        <begin position="102"/>
        <end position="121"/>
    </location>
</feature>
<evidence type="ECO:0000256" key="8">
    <source>
        <dbReference type="ARBA" id="ARBA00023136"/>
    </source>
</evidence>
<evidence type="ECO:0000313" key="11">
    <source>
        <dbReference type="EMBL" id="HGN36435.1"/>
    </source>
</evidence>
<dbReference type="InterPro" id="IPR051124">
    <property type="entry name" value="Phosphate_Transport_Permease"/>
</dbReference>
<feature type="transmembrane region" description="Helical" evidence="9">
    <location>
        <begin position="274"/>
        <end position="293"/>
    </location>
</feature>
<keyword evidence="3 9" id="KW-0813">Transport</keyword>
<evidence type="ECO:0000313" key="12">
    <source>
        <dbReference type="EMBL" id="HGQ19060.1"/>
    </source>
</evidence>
<reference evidence="11" key="1">
    <citation type="journal article" date="2020" name="mSystems">
        <title>Genome- and Community-Level Interaction Insights into Carbon Utilization and Element Cycling Functions of Hydrothermarchaeota in Hydrothermal Sediment.</title>
        <authorList>
            <person name="Zhou Z."/>
            <person name="Liu Y."/>
            <person name="Xu W."/>
            <person name="Pan J."/>
            <person name="Luo Z.H."/>
            <person name="Li M."/>
        </authorList>
    </citation>
    <scope>NUCLEOTIDE SEQUENCE [LARGE SCALE GENOMIC DNA]</scope>
    <source>
        <strain evidence="11">SpSt-618</strain>
        <strain evidence="12">SpSt-657</strain>
    </source>
</reference>
<organism evidence="11">
    <name type="scientific">Ignisphaera aggregans</name>
    <dbReference type="NCBI Taxonomy" id="334771"/>
    <lineage>
        <taxon>Archaea</taxon>
        <taxon>Thermoproteota</taxon>
        <taxon>Thermoprotei</taxon>
        <taxon>Desulfurococcales</taxon>
        <taxon>Desulfurococcaceae</taxon>
        <taxon>Ignisphaera</taxon>
    </lineage>
</organism>
<protein>
    <recommendedName>
        <fullName evidence="9">Phosphate transport system permease protein</fullName>
    </recommendedName>
</protein>
<dbReference type="PROSITE" id="PS50928">
    <property type="entry name" value="ABC_TM1"/>
    <property type="match status" value="1"/>
</dbReference>
<dbReference type="EMBL" id="DTBZ01000167">
    <property type="protein sequence ID" value="HGQ19060.1"/>
    <property type="molecule type" value="Genomic_DNA"/>
</dbReference>
<comment type="function">
    <text evidence="9">Part of the binding-protein-dependent transport system for phosphate; probably responsible for the translocation of the substrate across the membrane.</text>
</comment>
<keyword evidence="4 9" id="KW-1003">Cell membrane</keyword>
<feature type="transmembrane region" description="Helical" evidence="9">
    <location>
        <begin position="242"/>
        <end position="262"/>
    </location>
</feature>
<dbReference type="SUPFAM" id="SSF161098">
    <property type="entry name" value="MetI-like"/>
    <property type="match status" value="1"/>
</dbReference>
<gene>
    <name evidence="11" type="primary">pstC</name>
    <name evidence="11" type="ORF">ENT87_02660</name>
    <name evidence="12" type="ORF">ENU30_08855</name>
</gene>
<feature type="transmembrane region" description="Helical" evidence="9">
    <location>
        <begin position="21"/>
        <end position="45"/>
    </location>
</feature>
<comment type="subcellular location">
    <subcellularLocation>
        <location evidence="1 9">Cell membrane</location>
        <topology evidence="1 9">Multi-pass membrane protein</topology>
    </subcellularLocation>
</comment>
<dbReference type="InterPro" id="IPR011864">
    <property type="entry name" value="Phosphate_PstC"/>
</dbReference>
<dbReference type="GO" id="GO:0005886">
    <property type="term" value="C:plasma membrane"/>
    <property type="evidence" value="ECO:0007669"/>
    <property type="project" value="UniProtKB-SubCell"/>
</dbReference>
<feature type="domain" description="ABC transmembrane type-1" evidence="10">
    <location>
        <begin position="66"/>
        <end position="292"/>
    </location>
</feature>
<dbReference type="CDD" id="cd06261">
    <property type="entry name" value="TM_PBP2"/>
    <property type="match status" value="1"/>
</dbReference>
<name>A0A7J3I778_9CREN</name>
<evidence type="ECO:0000256" key="4">
    <source>
        <dbReference type="ARBA" id="ARBA00022475"/>
    </source>
</evidence>
<proteinExistence type="inferred from homology"/>
<dbReference type="PANTHER" id="PTHR30425">
    <property type="entry name" value="PHOSPHATE TRANSPORT SYSTEM PERMEASE PROTEIN PST"/>
    <property type="match status" value="1"/>
</dbReference>
<evidence type="ECO:0000256" key="9">
    <source>
        <dbReference type="RuleBase" id="RU363054"/>
    </source>
</evidence>
<dbReference type="PANTHER" id="PTHR30425:SF1">
    <property type="entry name" value="PHOSPHATE TRANSPORT SYSTEM PERMEASE PROTEIN PSTC"/>
    <property type="match status" value="1"/>
</dbReference>
<evidence type="ECO:0000256" key="2">
    <source>
        <dbReference type="ARBA" id="ARBA00007069"/>
    </source>
</evidence>
<feature type="transmembrane region" description="Helical" evidence="9">
    <location>
        <begin position="141"/>
        <end position="174"/>
    </location>
</feature>
<accession>A0A7J3I778</accession>
<evidence type="ECO:0000256" key="5">
    <source>
        <dbReference type="ARBA" id="ARBA00022592"/>
    </source>
</evidence>
<evidence type="ECO:0000256" key="3">
    <source>
        <dbReference type="ARBA" id="ARBA00022448"/>
    </source>
</evidence>
<dbReference type="NCBIfam" id="TIGR02138">
    <property type="entry name" value="phosphate_pstC"/>
    <property type="match status" value="1"/>
</dbReference>
<comment type="similarity">
    <text evidence="2 9">Belongs to the binding-protein-dependent transport system permease family. CysTW subfamily.</text>
</comment>
<keyword evidence="8 9" id="KW-0472">Membrane</keyword>
<sequence length="305" mass="33350">MFKSKHDRLFFISLLPTSITIIGLLILFLIILVFHASTSIGVFGLKLFIESIWNPENEMYGILPPIIGTFIASGIAVAVSLFFSIPLSVFTVEFIRGRTRELVSSLIELMSGIPTVIYAIWSLNTLAPYLKTYVMEPLYEYLSFIPLFSCKPVTGLSVFTAGIAIGIAITPYMAMLIAESYRSIPIVYREGCLSIGATRYETTKILLSLSKPAIVASTVLGFARAAGETTIAAVTVGNSMSLSWCLFAPSYTVPAIIASQYANAGLYVYAESVLHASAMVILIATLILSFIGLKILDEWRRRVVV</sequence>
<dbReference type="InterPro" id="IPR000515">
    <property type="entry name" value="MetI-like"/>
</dbReference>
<dbReference type="AlphaFoldDB" id="A0A7J3I778"/>
<keyword evidence="5 9" id="KW-0592">Phosphate transport</keyword>
<dbReference type="InterPro" id="IPR035906">
    <property type="entry name" value="MetI-like_sf"/>
</dbReference>
<dbReference type="GO" id="GO:0006817">
    <property type="term" value="P:phosphate ion transport"/>
    <property type="evidence" value="ECO:0007669"/>
    <property type="project" value="UniProtKB-KW"/>
</dbReference>
<keyword evidence="7 9" id="KW-1133">Transmembrane helix</keyword>
<dbReference type="Gene3D" id="1.10.3720.10">
    <property type="entry name" value="MetI-like"/>
    <property type="match status" value="1"/>
</dbReference>
<dbReference type="EMBL" id="DTAI01000079">
    <property type="protein sequence ID" value="HGN36435.1"/>
    <property type="molecule type" value="Genomic_DNA"/>
</dbReference>
<feature type="transmembrane region" description="Helical" evidence="9">
    <location>
        <begin position="65"/>
        <end position="90"/>
    </location>
</feature>
<keyword evidence="6 9" id="KW-0812">Transmembrane</keyword>